<dbReference type="AlphaFoldDB" id="F8L3L5"/>
<dbReference type="KEGG" id="sng:SNE_A19970"/>
<reference key="1">
    <citation type="journal article" date="2011" name="Mol. Biol. Evol.">
        <title>Unity in variety -- the pan-genome of the Chlamydiae.</title>
        <authorList>
            <person name="Collingro A."/>
            <person name="Tischler P."/>
            <person name="Weinmaier T."/>
            <person name="Penz T."/>
            <person name="Heinz E."/>
            <person name="Brunham R.C."/>
            <person name="Read T.D."/>
            <person name="Bavoil P.M."/>
            <person name="Sachse K."/>
            <person name="Kahane S."/>
            <person name="Friedman M.G."/>
            <person name="Rattei T."/>
            <person name="Myers G.S.A."/>
            <person name="Horn M."/>
        </authorList>
    </citation>
    <scope>NUCLEOTIDE SEQUENCE</scope>
    <source>
        <strain>Z</strain>
    </source>
</reference>
<proteinExistence type="predicted"/>
<sequence length="29" mass="3493">MIFHSFLLNLSFLPYAKRRHKAKAKIQAY</sequence>
<gene>
    <name evidence="1" type="primary">sctG-A</name>
    <name evidence="1" type="ordered locus">SNE_A19970</name>
</gene>
<name>F8L3L5_SIMNZ</name>
<dbReference type="HOGENOM" id="CLU_3410202_0_0_0"/>
<accession>F8L3L5</accession>
<protein>
    <submittedName>
        <fullName evidence="1">Type III secretion needle formation regulating protein</fullName>
    </submittedName>
</protein>
<dbReference type="EMBL" id="FR872582">
    <property type="protein sequence ID" value="CCB89874.1"/>
    <property type="molecule type" value="Genomic_DNA"/>
</dbReference>
<organism evidence="1 2">
    <name type="scientific">Simkania negevensis (strain ATCC VR-1471 / DSM 27360 / Z)</name>
    <dbReference type="NCBI Taxonomy" id="331113"/>
    <lineage>
        <taxon>Bacteria</taxon>
        <taxon>Pseudomonadati</taxon>
        <taxon>Chlamydiota</taxon>
        <taxon>Chlamydiia</taxon>
        <taxon>Parachlamydiales</taxon>
        <taxon>Simkaniaceae</taxon>
        <taxon>Simkania</taxon>
    </lineage>
</organism>
<evidence type="ECO:0000313" key="2">
    <source>
        <dbReference type="Proteomes" id="UP000000496"/>
    </source>
</evidence>
<keyword evidence="2" id="KW-1185">Reference proteome</keyword>
<dbReference type="Proteomes" id="UP000000496">
    <property type="component" value="Chromosome gsn.131"/>
</dbReference>
<reference evidence="1 2" key="2">
    <citation type="journal article" date="2011" name="Mol. Biol. Evol.">
        <title>Unity in variety--the pan-genome of the Chlamydiae.</title>
        <authorList>
            <person name="Collingro A."/>
            <person name="Tischler P."/>
            <person name="Weinmaier T."/>
            <person name="Penz T."/>
            <person name="Heinz E."/>
            <person name="Brunham R.C."/>
            <person name="Read T.D."/>
            <person name="Bavoil P.M."/>
            <person name="Sachse K."/>
            <person name="Kahane S."/>
            <person name="Friedman M.G."/>
            <person name="Rattei T."/>
            <person name="Myers G.S."/>
            <person name="Horn M."/>
        </authorList>
    </citation>
    <scope>NUCLEOTIDE SEQUENCE [LARGE SCALE GENOMIC DNA]</scope>
    <source>
        <strain evidence="2">ATCC VR-1471 / Z</strain>
    </source>
</reference>
<evidence type="ECO:0000313" key="1">
    <source>
        <dbReference type="EMBL" id="CCB89874.1"/>
    </source>
</evidence>